<organism evidence="3 4">
    <name type="scientific">Panicum virgatum</name>
    <name type="common">Blackwell switchgrass</name>
    <dbReference type="NCBI Taxonomy" id="38727"/>
    <lineage>
        <taxon>Eukaryota</taxon>
        <taxon>Viridiplantae</taxon>
        <taxon>Streptophyta</taxon>
        <taxon>Embryophyta</taxon>
        <taxon>Tracheophyta</taxon>
        <taxon>Spermatophyta</taxon>
        <taxon>Magnoliopsida</taxon>
        <taxon>Liliopsida</taxon>
        <taxon>Poales</taxon>
        <taxon>Poaceae</taxon>
        <taxon>PACMAD clade</taxon>
        <taxon>Panicoideae</taxon>
        <taxon>Panicodae</taxon>
        <taxon>Paniceae</taxon>
        <taxon>Panicinae</taxon>
        <taxon>Panicum</taxon>
        <taxon>Panicum sect. Hiantes</taxon>
    </lineage>
</organism>
<dbReference type="PANTHER" id="PTHR33165:SF78">
    <property type="entry name" value="F-BOX DOMAIN-CONTAINING PROTEIN"/>
    <property type="match status" value="1"/>
</dbReference>
<comment type="caution">
    <text evidence="3">The sequence shown here is derived from an EMBL/GenBank/DDBJ whole genome shotgun (WGS) entry which is preliminary data.</text>
</comment>
<name>A0A8T0WNR8_PANVG</name>
<dbReference type="Pfam" id="PF03478">
    <property type="entry name" value="Beta-prop_KIB1-4"/>
    <property type="match status" value="1"/>
</dbReference>
<gene>
    <name evidence="3" type="ORF">PVAP13_2KG557300</name>
</gene>
<dbReference type="PANTHER" id="PTHR33165">
    <property type="entry name" value="F-BOX DOMAIN CONTAINING PROTEIN-LIKE-RELATED"/>
    <property type="match status" value="1"/>
</dbReference>
<dbReference type="EMBL" id="CM029039">
    <property type="protein sequence ID" value="KAG2646764.1"/>
    <property type="molecule type" value="Genomic_DNA"/>
</dbReference>
<evidence type="ECO:0000256" key="1">
    <source>
        <dbReference type="SAM" id="MobiDB-lite"/>
    </source>
</evidence>
<evidence type="ECO:0000259" key="2">
    <source>
        <dbReference type="Pfam" id="PF03478"/>
    </source>
</evidence>
<evidence type="ECO:0000313" key="4">
    <source>
        <dbReference type="Proteomes" id="UP000823388"/>
    </source>
</evidence>
<dbReference type="InterPro" id="IPR005174">
    <property type="entry name" value="KIB1-4_b-propeller"/>
</dbReference>
<dbReference type="AlphaFoldDB" id="A0A8T0WNR8"/>
<dbReference type="Proteomes" id="UP000823388">
    <property type="component" value="Chromosome 2K"/>
</dbReference>
<feature type="region of interest" description="Disordered" evidence="1">
    <location>
        <begin position="1"/>
        <end position="35"/>
    </location>
</feature>
<feature type="compositionally biased region" description="Polar residues" evidence="1">
    <location>
        <begin position="1"/>
        <end position="16"/>
    </location>
</feature>
<proteinExistence type="predicted"/>
<sequence length="428" mass="47127">MGKRASGSQDQISSLQEGLKRARRRKTPDDAPALPTTTVASSLFWGAKRLRTSLGRRDWSNLDEGPAGLIAERLLADDVADYIRFRAVCRPWRRCCADPRSHAVLEDSRFHPRRWIMLLGEGEELGLGGTAPAPNPCRRRHFLNVSTGQCIQVDIPELRDHGVLRSSTQGLLLLLRNATEPLRLLNPLTRQAAELPPISGLGGDSSPAYIGNSCSPSSAGLVDDHTVLLYLQEDGILAFAKPGDERWVAVKINQQLMPTMSFVGRFFGVADDAVMMVDTTRADLPPRLVVAAKLARRVCRMRDTVHLVDNSGELMLVHRMRRQNTYKRTSYKVDRVNLVAGKNTPASARGRAIFIGHFRALAVPPRVFPSLSANTVYPGLHFGERGGDRQIGAYHLKDGSTQSFNFDSRSGLANPWTIADCLAAYVSG</sequence>
<keyword evidence="4" id="KW-1185">Reference proteome</keyword>
<accession>A0A8T0WNR8</accession>
<protein>
    <recommendedName>
        <fullName evidence="2">KIB1-4 beta-propeller domain-containing protein</fullName>
    </recommendedName>
</protein>
<reference evidence="3" key="1">
    <citation type="submission" date="2020-05" db="EMBL/GenBank/DDBJ databases">
        <title>WGS assembly of Panicum virgatum.</title>
        <authorList>
            <person name="Lovell J.T."/>
            <person name="Jenkins J."/>
            <person name="Shu S."/>
            <person name="Juenger T.E."/>
            <person name="Schmutz J."/>
        </authorList>
    </citation>
    <scope>NUCLEOTIDE SEQUENCE</scope>
    <source>
        <strain evidence="3">AP13</strain>
    </source>
</reference>
<feature type="domain" description="KIB1-4 beta-propeller" evidence="2">
    <location>
        <begin position="142"/>
        <end position="394"/>
    </location>
</feature>
<evidence type="ECO:0000313" key="3">
    <source>
        <dbReference type="EMBL" id="KAG2646764.1"/>
    </source>
</evidence>